<name>A0A174QR07_9CLOT</name>
<evidence type="ECO:0000313" key="1">
    <source>
        <dbReference type="EMBL" id="CUP74381.1"/>
    </source>
</evidence>
<reference evidence="1 2" key="1">
    <citation type="submission" date="2015-09" db="EMBL/GenBank/DDBJ databases">
        <authorList>
            <consortium name="Pathogen Informatics"/>
        </authorList>
    </citation>
    <scope>NUCLEOTIDE SEQUENCE [LARGE SCALE GENOMIC DNA]</scope>
    <source>
        <strain evidence="1 2">2789STDY5834956</strain>
    </source>
</reference>
<dbReference type="Proteomes" id="UP000095563">
    <property type="component" value="Unassembled WGS sequence"/>
</dbReference>
<dbReference type="AlphaFoldDB" id="A0A174QR07"/>
<gene>
    <name evidence="1" type="ORF">ERS852568_00630</name>
</gene>
<proteinExistence type="predicted"/>
<protein>
    <submittedName>
        <fullName evidence="1">Uncharacterized protein</fullName>
    </submittedName>
</protein>
<organism evidence="1 2">
    <name type="scientific">Clostridium baratii</name>
    <dbReference type="NCBI Taxonomy" id="1561"/>
    <lineage>
        <taxon>Bacteria</taxon>
        <taxon>Bacillati</taxon>
        <taxon>Bacillota</taxon>
        <taxon>Clostridia</taxon>
        <taxon>Eubacteriales</taxon>
        <taxon>Clostridiaceae</taxon>
        <taxon>Clostridium</taxon>
    </lineage>
</organism>
<evidence type="ECO:0000313" key="2">
    <source>
        <dbReference type="Proteomes" id="UP000095563"/>
    </source>
</evidence>
<dbReference type="EMBL" id="CZBO01000001">
    <property type="protein sequence ID" value="CUP74381.1"/>
    <property type="molecule type" value="Genomic_DNA"/>
</dbReference>
<accession>A0A174QR07</accession>
<sequence>MEKEMNIVVDEGILYYGSFNFSNLDTLMASLEGKELGLAKGSLNFEAKPEFRDIEFAGSKERKIAGMRRLRKWEVKSECEVLDLNDSVLGASLVKKDSDTSSTKFDVYIPKSDLNSEDYKDLLIVGKKHGSGKDVVIHIINTFNTEGITFSLEDNNEASTKMVFEGHYKFKNNEPPFKIYMGK</sequence>
<dbReference type="RefSeq" id="WP_055206676.1">
    <property type="nucleotide sequence ID" value="NZ_CZBO01000001.1"/>
</dbReference>